<keyword evidence="1" id="KW-0472">Membrane</keyword>
<proteinExistence type="predicted"/>
<dbReference type="EMBL" id="KI927535">
    <property type="protein sequence ID" value="ETW60097.1"/>
    <property type="molecule type" value="Genomic_DNA"/>
</dbReference>
<keyword evidence="1" id="KW-1133">Transmembrane helix</keyword>
<evidence type="ECO:0000313" key="2">
    <source>
        <dbReference type="EMBL" id="ETW60097.1"/>
    </source>
</evidence>
<keyword evidence="1" id="KW-0812">Transmembrane</keyword>
<feature type="transmembrane region" description="Helical" evidence="1">
    <location>
        <begin position="30"/>
        <end position="54"/>
    </location>
</feature>
<evidence type="ECO:0000313" key="3">
    <source>
        <dbReference type="Proteomes" id="UP000030694"/>
    </source>
</evidence>
<reference evidence="2 3" key="2">
    <citation type="submission" date="2013-02" db="EMBL/GenBank/DDBJ databases">
        <title>The Genome Sequence of Plasmodium falciparum CAMP/Malaysia.</title>
        <authorList>
            <consortium name="The Broad Institute Genome Sequencing Platform"/>
            <consortium name="The Broad Institute Genome Sequencing Center for Infectious Disease"/>
            <person name="Neafsey D."/>
            <person name="Cheeseman I."/>
            <person name="Volkman S."/>
            <person name="Adams J."/>
            <person name="Walker B."/>
            <person name="Young S.K."/>
            <person name="Zeng Q."/>
            <person name="Gargeya S."/>
            <person name="Fitzgerald M."/>
            <person name="Haas B."/>
            <person name="Abouelleil A."/>
            <person name="Alvarado L."/>
            <person name="Arachchi H.M."/>
            <person name="Berlin A.M."/>
            <person name="Chapman S.B."/>
            <person name="Dewar J."/>
            <person name="Goldberg J."/>
            <person name="Griggs A."/>
            <person name="Gujja S."/>
            <person name="Hansen M."/>
            <person name="Howarth C."/>
            <person name="Imamovic A."/>
            <person name="Larimer J."/>
            <person name="McCowan C."/>
            <person name="Murphy C."/>
            <person name="Neiman D."/>
            <person name="Pearson M."/>
            <person name="Priest M."/>
            <person name="Roberts A."/>
            <person name="Saif S."/>
            <person name="Shea T."/>
            <person name="Sisk P."/>
            <person name="Sykes S."/>
            <person name="Wortman J."/>
            <person name="Nusbaum C."/>
            <person name="Birren B."/>
        </authorList>
    </citation>
    <scope>NUCLEOTIDE SEQUENCE [LARGE SCALE GENOMIC DNA]</scope>
    <source>
        <strain evidence="2 3">CAMP/Malaysia</strain>
    </source>
</reference>
<organism evidence="2 3">
    <name type="scientific">Plasmodium falciparum (isolate Camp / Malaysia)</name>
    <dbReference type="NCBI Taxonomy" id="5835"/>
    <lineage>
        <taxon>Eukaryota</taxon>
        <taxon>Sar</taxon>
        <taxon>Alveolata</taxon>
        <taxon>Apicomplexa</taxon>
        <taxon>Aconoidasida</taxon>
        <taxon>Haemosporida</taxon>
        <taxon>Plasmodiidae</taxon>
        <taxon>Plasmodium</taxon>
        <taxon>Plasmodium (Laverania)</taxon>
    </lineage>
</organism>
<dbReference type="Proteomes" id="UP000030694">
    <property type="component" value="Unassembled WGS sequence"/>
</dbReference>
<name>A0A024X3I1_PLAFC</name>
<protein>
    <submittedName>
        <fullName evidence="2">Uncharacterized protein</fullName>
    </submittedName>
</protein>
<gene>
    <name evidence="2" type="ORF">PFMC_04085</name>
</gene>
<dbReference type="AlphaFoldDB" id="A0A024X3I1"/>
<sequence>MKNQFLKEYKGTSFIFLYYILNKHVMKENLIYIFFFHTFLVAIIKNLSLFTVYMNSF</sequence>
<evidence type="ECO:0000256" key="1">
    <source>
        <dbReference type="SAM" id="Phobius"/>
    </source>
</evidence>
<accession>A0A024X3I1</accession>
<reference evidence="2 3" key="1">
    <citation type="submission" date="2013-02" db="EMBL/GenBank/DDBJ databases">
        <title>The Genome Annotation of Plasmodium falciparum CAMP/Malaysia.</title>
        <authorList>
            <consortium name="The Broad Institute Genome Sequencing Platform"/>
            <consortium name="The Broad Institute Genome Sequencing Center for Infectious Disease"/>
            <person name="Neafsey D."/>
            <person name="Hoffman S."/>
            <person name="Volkman S."/>
            <person name="Rosenthal P."/>
            <person name="Walker B."/>
            <person name="Young S.K."/>
            <person name="Zeng Q."/>
            <person name="Gargeya S."/>
            <person name="Fitzgerald M."/>
            <person name="Haas B."/>
            <person name="Abouelleil A."/>
            <person name="Allen A.W."/>
            <person name="Alvarado L."/>
            <person name="Arachchi H.M."/>
            <person name="Berlin A.M."/>
            <person name="Chapman S.B."/>
            <person name="Gainer-Dewar J."/>
            <person name="Goldberg J."/>
            <person name="Griggs A."/>
            <person name="Gujja S."/>
            <person name="Hansen M."/>
            <person name="Howarth C."/>
            <person name="Imamovic A."/>
            <person name="Ireland A."/>
            <person name="Larimer J."/>
            <person name="McCowan C."/>
            <person name="Murphy C."/>
            <person name="Pearson M."/>
            <person name="Poon T.W."/>
            <person name="Priest M."/>
            <person name="Roberts A."/>
            <person name="Saif S."/>
            <person name="Shea T."/>
            <person name="Sisk P."/>
            <person name="Sykes S."/>
            <person name="Wortman J."/>
            <person name="Nusbaum C."/>
            <person name="Birren B."/>
        </authorList>
    </citation>
    <scope>NUCLEOTIDE SEQUENCE [LARGE SCALE GENOMIC DNA]</scope>
    <source>
        <strain evidence="2 3">CAMP/Malaysia</strain>
    </source>
</reference>